<evidence type="ECO:0000313" key="2">
    <source>
        <dbReference type="EMBL" id="GGZ66965.1"/>
    </source>
</evidence>
<evidence type="ECO:0008006" key="4">
    <source>
        <dbReference type="Google" id="ProtNLM"/>
    </source>
</evidence>
<feature type="transmembrane region" description="Helical" evidence="1">
    <location>
        <begin position="118"/>
        <end position="134"/>
    </location>
</feature>
<reference evidence="3" key="1">
    <citation type="journal article" date="2019" name="Int. J. Syst. Evol. Microbiol.">
        <title>The Global Catalogue of Microorganisms (GCM) 10K type strain sequencing project: providing services to taxonomists for standard genome sequencing and annotation.</title>
        <authorList>
            <consortium name="The Broad Institute Genomics Platform"/>
            <consortium name="The Broad Institute Genome Sequencing Center for Infectious Disease"/>
            <person name="Wu L."/>
            <person name="Ma J."/>
        </authorList>
    </citation>
    <scope>NUCLEOTIDE SEQUENCE [LARGE SCALE GENOMIC DNA]</scope>
    <source>
        <strain evidence="3">KCTC 22558</strain>
    </source>
</reference>
<feature type="transmembrane region" description="Helical" evidence="1">
    <location>
        <begin position="36"/>
        <end position="53"/>
    </location>
</feature>
<sequence>MPTTRPALAWLLLPLVVAGFAALWTLAALYSGRQCSFMAVVGAIDVLWVLGLAPRMGVAARATLATLSTAALVVLANWSIIAIHLGGPLGTGPLASMAKLGLHHARTLAGLANDWRDGVWVVLALAISAGWPFFNARRLALSAR</sequence>
<organism evidence="2 3">
    <name type="scientific">Cognatilysobacter xinjiangensis</name>
    <dbReference type="NCBI Taxonomy" id="546892"/>
    <lineage>
        <taxon>Bacteria</taxon>
        <taxon>Pseudomonadati</taxon>
        <taxon>Pseudomonadota</taxon>
        <taxon>Gammaproteobacteria</taxon>
        <taxon>Lysobacterales</taxon>
        <taxon>Lysobacteraceae</taxon>
        <taxon>Cognatilysobacter</taxon>
    </lineage>
</organism>
<evidence type="ECO:0000256" key="1">
    <source>
        <dbReference type="SAM" id="Phobius"/>
    </source>
</evidence>
<keyword evidence="3" id="KW-1185">Reference proteome</keyword>
<dbReference type="EMBL" id="BMXY01000003">
    <property type="protein sequence ID" value="GGZ66965.1"/>
    <property type="molecule type" value="Genomic_DNA"/>
</dbReference>
<proteinExistence type="predicted"/>
<dbReference type="Proteomes" id="UP000643403">
    <property type="component" value="Unassembled WGS sequence"/>
</dbReference>
<keyword evidence="1" id="KW-0472">Membrane</keyword>
<gene>
    <name evidence="2" type="ORF">GCM10008101_21350</name>
</gene>
<evidence type="ECO:0000313" key="3">
    <source>
        <dbReference type="Proteomes" id="UP000643403"/>
    </source>
</evidence>
<comment type="caution">
    <text evidence="2">The sequence shown here is derived from an EMBL/GenBank/DDBJ whole genome shotgun (WGS) entry which is preliminary data.</text>
</comment>
<dbReference type="RefSeq" id="WP_189449762.1">
    <property type="nucleotide sequence ID" value="NZ_BMXY01000003.1"/>
</dbReference>
<feature type="transmembrane region" description="Helical" evidence="1">
    <location>
        <begin position="65"/>
        <end position="87"/>
    </location>
</feature>
<keyword evidence="1" id="KW-1133">Transmembrane helix</keyword>
<protein>
    <recommendedName>
        <fullName evidence="4">Vitamin K epoxide reductase family protein</fullName>
    </recommendedName>
</protein>
<accession>A0ABQ3C642</accession>
<feature type="transmembrane region" description="Helical" evidence="1">
    <location>
        <begin position="7"/>
        <end position="30"/>
    </location>
</feature>
<name>A0ABQ3C642_9GAMM</name>
<keyword evidence="1" id="KW-0812">Transmembrane</keyword>